<dbReference type="VEuPathDB" id="TrichDB:TVAG_348740"/>
<evidence type="ECO:0000313" key="2">
    <source>
        <dbReference type="Proteomes" id="UP000001542"/>
    </source>
</evidence>
<dbReference type="KEGG" id="tva:4745887"/>
<organism evidence="1 2">
    <name type="scientific">Trichomonas vaginalis (strain ATCC PRA-98 / G3)</name>
    <dbReference type="NCBI Taxonomy" id="412133"/>
    <lineage>
        <taxon>Eukaryota</taxon>
        <taxon>Metamonada</taxon>
        <taxon>Parabasalia</taxon>
        <taxon>Trichomonadida</taxon>
        <taxon>Trichomonadidae</taxon>
        <taxon>Trichomonas</taxon>
    </lineage>
</organism>
<gene>
    <name evidence="1" type="ORF">TVAG_348740</name>
</gene>
<sequence length="110" mass="13145">MFSFDVPEFKSKNITEIPLEPCTDNQLYYWSPNYKLIDIISLHGYKIDQYKSMRYLQQVKVSINDIYFSYKLFDIKFCRGPKYNPYDVDSVYTYTPEPEELVLSPSLIIK</sequence>
<evidence type="ECO:0000313" key="1">
    <source>
        <dbReference type="EMBL" id="EAX88232.1"/>
    </source>
</evidence>
<dbReference type="RefSeq" id="XP_001301162.1">
    <property type="nucleotide sequence ID" value="XM_001301161.1"/>
</dbReference>
<name>A2G3N9_TRIV3</name>
<dbReference type="AlphaFoldDB" id="A2G3N9"/>
<protein>
    <submittedName>
        <fullName evidence="1">Uncharacterized protein</fullName>
    </submittedName>
</protein>
<accession>A2G3N9</accession>
<reference evidence="1" key="2">
    <citation type="journal article" date="2007" name="Science">
        <title>Draft genome sequence of the sexually transmitted pathogen Trichomonas vaginalis.</title>
        <authorList>
            <person name="Carlton J.M."/>
            <person name="Hirt R.P."/>
            <person name="Silva J.C."/>
            <person name="Delcher A.L."/>
            <person name="Schatz M."/>
            <person name="Zhao Q."/>
            <person name="Wortman J.R."/>
            <person name="Bidwell S.L."/>
            <person name="Alsmark U.C.M."/>
            <person name="Besteiro S."/>
            <person name="Sicheritz-Ponten T."/>
            <person name="Noel C.J."/>
            <person name="Dacks J.B."/>
            <person name="Foster P.G."/>
            <person name="Simillion C."/>
            <person name="Van de Peer Y."/>
            <person name="Miranda-Saavedra D."/>
            <person name="Barton G.J."/>
            <person name="Westrop G.D."/>
            <person name="Mueller S."/>
            <person name="Dessi D."/>
            <person name="Fiori P.L."/>
            <person name="Ren Q."/>
            <person name="Paulsen I."/>
            <person name="Zhang H."/>
            <person name="Bastida-Corcuera F.D."/>
            <person name="Simoes-Barbosa A."/>
            <person name="Brown M.T."/>
            <person name="Hayes R.D."/>
            <person name="Mukherjee M."/>
            <person name="Okumura C.Y."/>
            <person name="Schneider R."/>
            <person name="Smith A.J."/>
            <person name="Vanacova S."/>
            <person name="Villalvazo M."/>
            <person name="Haas B.J."/>
            <person name="Pertea M."/>
            <person name="Feldblyum T.V."/>
            <person name="Utterback T.R."/>
            <person name="Shu C.L."/>
            <person name="Osoegawa K."/>
            <person name="de Jong P.J."/>
            <person name="Hrdy I."/>
            <person name="Horvathova L."/>
            <person name="Zubacova Z."/>
            <person name="Dolezal P."/>
            <person name="Malik S.B."/>
            <person name="Logsdon J.M. Jr."/>
            <person name="Henze K."/>
            <person name="Gupta A."/>
            <person name="Wang C.C."/>
            <person name="Dunne R.L."/>
            <person name="Upcroft J.A."/>
            <person name="Upcroft P."/>
            <person name="White O."/>
            <person name="Salzberg S.L."/>
            <person name="Tang P."/>
            <person name="Chiu C.-H."/>
            <person name="Lee Y.-S."/>
            <person name="Embley T.M."/>
            <person name="Coombs G.H."/>
            <person name="Mottram J.C."/>
            <person name="Tachezy J."/>
            <person name="Fraser-Liggett C.M."/>
            <person name="Johnson P.J."/>
        </authorList>
    </citation>
    <scope>NUCLEOTIDE SEQUENCE [LARGE SCALE GENOMIC DNA]</scope>
    <source>
        <strain evidence="1">G3</strain>
    </source>
</reference>
<keyword evidence="2" id="KW-1185">Reference proteome</keyword>
<dbReference type="Proteomes" id="UP000001542">
    <property type="component" value="Unassembled WGS sequence"/>
</dbReference>
<dbReference type="EMBL" id="DS114337">
    <property type="protein sequence ID" value="EAX88232.1"/>
    <property type="molecule type" value="Genomic_DNA"/>
</dbReference>
<dbReference type="VEuPathDB" id="TrichDB:TVAGG3_0756590"/>
<reference evidence="1" key="1">
    <citation type="submission" date="2006-10" db="EMBL/GenBank/DDBJ databases">
        <authorList>
            <person name="Amadeo P."/>
            <person name="Zhao Q."/>
            <person name="Wortman J."/>
            <person name="Fraser-Liggett C."/>
            <person name="Carlton J."/>
        </authorList>
    </citation>
    <scope>NUCLEOTIDE SEQUENCE</scope>
    <source>
        <strain evidence="1">G3</strain>
    </source>
</reference>
<dbReference type="InParanoid" id="A2G3N9"/>
<proteinExistence type="predicted"/>